<dbReference type="RefSeq" id="XP_024722370.1">
    <property type="nucleotide sequence ID" value="XM_024864671.1"/>
</dbReference>
<dbReference type="AlphaFoldDB" id="A0A2T3B623"/>
<keyword evidence="3" id="KW-1185">Reference proteome</keyword>
<proteinExistence type="predicted"/>
<gene>
    <name evidence="2" type="ORF">M430DRAFT_222720</name>
</gene>
<protein>
    <submittedName>
        <fullName evidence="2">Uncharacterized protein</fullName>
    </submittedName>
</protein>
<evidence type="ECO:0000313" key="2">
    <source>
        <dbReference type="EMBL" id="PSS22215.1"/>
    </source>
</evidence>
<feature type="transmembrane region" description="Helical" evidence="1">
    <location>
        <begin position="20"/>
        <end position="40"/>
    </location>
</feature>
<dbReference type="Proteomes" id="UP000241818">
    <property type="component" value="Unassembled WGS sequence"/>
</dbReference>
<evidence type="ECO:0000313" key="3">
    <source>
        <dbReference type="Proteomes" id="UP000241818"/>
    </source>
</evidence>
<reference evidence="2 3" key="1">
    <citation type="journal article" date="2018" name="New Phytol.">
        <title>Comparative genomics and transcriptomics depict ericoid mycorrhizal fungi as versatile saprotrophs and plant mutualists.</title>
        <authorList>
            <person name="Martino E."/>
            <person name="Morin E."/>
            <person name="Grelet G.A."/>
            <person name="Kuo A."/>
            <person name="Kohler A."/>
            <person name="Daghino S."/>
            <person name="Barry K.W."/>
            <person name="Cichocki N."/>
            <person name="Clum A."/>
            <person name="Dockter R.B."/>
            <person name="Hainaut M."/>
            <person name="Kuo R.C."/>
            <person name="LaButti K."/>
            <person name="Lindahl B.D."/>
            <person name="Lindquist E.A."/>
            <person name="Lipzen A."/>
            <person name="Khouja H.R."/>
            <person name="Magnuson J."/>
            <person name="Murat C."/>
            <person name="Ohm R.A."/>
            <person name="Singer S.W."/>
            <person name="Spatafora J.W."/>
            <person name="Wang M."/>
            <person name="Veneault-Fourrey C."/>
            <person name="Henrissat B."/>
            <person name="Grigoriev I.V."/>
            <person name="Martin F.M."/>
            <person name="Perotto S."/>
        </authorList>
    </citation>
    <scope>NUCLEOTIDE SEQUENCE [LARGE SCALE GENOMIC DNA]</scope>
    <source>
        <strain evidence="2 3">ATCC 22711</strain>
    </source>
</reference>
<sequence>MGHDDFSILFLLFLTSTSRHPVFSTLFILLFCLPLSPAICSRARSLTQLGCLCAAEDGTAMCAMLALPYPLDATI</sequence>
<organism evidence="2 3">
    <name type="scientific">Amorphotheca resinae ATCC 22711</name>
    <dbReference type="NCBI Taxonomy" id="857342"/>
    <lineage>
        <taxon>Eukaryota</taxon>
        <taxon>Fungi</taxon>
        <taxon>Dikarya</taxon>
        <taxon>Ascomycota</taxon>
        <taxon>Pezizomycotina</taxon>
        <taxon>Leotiomycetes</taxon>
        <taxon>Helotiales</taxon>
        <taxon>Amorphothecaceae</taxon>
        <taxon>Amorphotheca</taxon>
    </lineage>
</organism>
<keyword evidence="1" id="KW-1133">Transmembrane helix</keyword>
<name>A0A2T3B623_AMORE</name>
<keyword evidence="1" id="KW-0472">Membrane</keyword>
<dbReference type="InParanoid" id="A0A2T3B623"/>
<dbReference type="EMBL" id="KZ679009">
    <property type="protein sequence ID" value="PSS22215.1"/>
    <property type="molecule type" value="Genomic_DNA"/>
</dbReference>
<accession>A0A2T3B623</accession>
<keyword evidence="1" id="KW-0812">Transmembrane</keyword>
<dbReference type="GeneID" id="36572752"/>
<evidence type="ECO:0000256" key="1">
    <source>
        <dbReference type="SAM" id="Phobius"/>
    </source>
</evidence>